<name>A0A1J7JC73_9PEZI</name>
<protein>
    <recommendedName>
        <fullName evidence="2">Clr5 domain-containing protein</fullName>
    </recommendedName>
</protein>
<dbReference type="EMBL" id="KV875102">
    <property type="protein sequence ID" value="OIW25194.1"/>
    <property type="molecule type" value="Genomic_DNA"/>
</dbReference>
<proteinExistence type="predicted"/>
<feature type="compositionally biased region" description="Low complexity" evidence="1">
    <location>
        <begin position="153"/>
        <end position="171"/>
    </location>
</feature>
<feature type="region of interest" description="Disordered" evidence="1">
    <location>
        <begin position="58"/>
        <end position="115"/>
    </location>
</feature>
<dbReference type="AlphaFoldDB" id="A0A1J7JC73"/>
<gene>
    <name evidence="3" type="ORF">CONLIGDRAFT_84464</name>
</gene>
<dbReference type="PANTHER" id="PTHR38788">
    <property type="entry name" value="CLR5 DOMAIN-CONTAINING PROTEIN"/>
    <property type="match status" value="1"/>
</dbReference>
<feature type="domain" description="Clr5" evidence="2">
    <location>
        <begin position="1"/>
        <end position="54"/>
    </location>
</feature>
<dbReference type="Pfam" id="PF14420">
    <property type="entry name" value="Clr5"/>
    <property type="match status" value="1"/>
</dbReference>
<dbReference type="PANTHER" id="PTHR38788:SF3">
    <property type="entry name" value="CLR5 DOMAIN-CONTAINING PROTEIN"/>
    <property type="match status" value="1"/>
</dbReference>
<keyword evidence="4" id="KW-1185">Reference proteome</keyword>
<dbReference type="Proteomes" id="UP000182658">
    <property type="component" value="Unassembled WGS sequence"/>
</dbReference>
<evidence type="ECO:0000313" key="4">
    <source>
        <dbReference type="Proteomes" id="UP000182658"/>
    </source>
</evidence>
<reference evidence="3 4" key="1">
    <citation type="submission" date="2016-10" db="EMBL/GenBank/DDBJ databases">
        <title>Draft genome sequence of Coniochaeta ligniaria NRRL30616, a lignocellulolytic fungus for bioabatement of inhibitors in plant biomass hydrolysates.</title>
        <authorList>
            <consortium name="DOE Joint Genome Institute"/>
            <person name="Jimenez D.J."/>
            <person name="Hector R.E."/>
            <person name="Riley R."/>
            <person name="Sun H."/>
            <person name="Grigoriev I.V."/>
            <person name="Van Elsas J.D."/>
            <person name="Nichols N.N."/>
        </authorList>
    </citation>
    <scope>NUCLEOTIDE SEQUENCE [LARGE SCALE GENOMIC DNA]</scope>
    <source>
        <strain evidence="3 4">NRRL 30616</strain>
    </source>
</reference>
<organism evidence="3 4">
    <name type="scientific">Coniochaeta ligniaria NRRL 30616</name>
    <dbReference type="NCBI Taxonomy" id="1408157"/>
    <lineage>
        <taxon>Eukaryota</taxon>
        <taxon>Fungi</taxon>
        <taxon>Dikarya</taxon>
        <taxon>Ascomycota</taxon>
        <taxon>Pezizomycotina</taxon>
        <taxon>Sordariomycetes</taxon>
        <taxon>Sordariomycetidae</taxon>
        <taxon>Coniochaetales</taxon>
        <taxon>Coniochaetaceae</taxon>
        <taxon>Coniochaeta</taxon>
    </lineage>
</organism>
<dbReference type="InterPro" id="IPR025676">
    <property type="entry name" value="Clr5_dom"/>
</dbReference>
<dbReference type="InParanoid" id="A0A1J7JC73"/>
<feature type="compositionally biased region" description="Low complexity" evidence="1">
    <location>
        <begin position="61"/>
        <end position="72"/>
    </location>
</feature>
<evidence type="ECO:0000256" key="1">
    <source>
        <dbReference type="SAM" id="MobiDB-lite"/>
    </source>
</evidence>
<dbReference type="OrthoDB" id="4115389at2759"/>
<evidence type="ECO:0000259" key="2">
    <source>
        <dbReference type="Pfam" id="PF14420"/>
    </source>
</evidence>
<evidence type="ECO:0000313" key="3">
    <source>
        <dbReference type="EMBL" id="OIW25194.1"/>
    </source>
</evidence>
<accession>A0A1J7JC73</accession>
<dbReference type="STRING" id="1408157.A0A1J7JC73"/>
<feature type="compositionally biased region" description="Basic and acidic residues" evidence="1">
    <location>
        <begin position="74"/>
        <end position="87"/>
    </location>
</feature>
<sequence length="273" mass="30178">MTKKWEEHKATIISFYKEQHKPLHEVKRLMEEQYGFEASVRAYRSRFDRWGVYKYNCRRPGGSTTDESGGDSPASDRSHFSPKREEPDSPLLAVTPPSTPHDDQTTPLAGEQARGQQLTLQPVAAMSPQHRYFPDSAGGSGGGGGCLVPPSPGSAESITSDSTMSRTSSVSYPYNSDSGSLVHGSHHHRHSFSTSPTEHQYTQFDMYRQHSYPQQYQGSHQYHPHLNGAVATGCLAPPPGLAVQHDQTYVWSVSSPQAPPYHVSSDDIKAPRE</sequence>
<feature type="region of interest" description="Disordered" evidence="1">
    <location>
        <begin position="134"/>
        <end position="172"/>
    </location>
</feature>